<dbReference type="Proteomes" id="UP000283896">
    <property type="component" value="Unassembled WGS sequence"/>
</dbReference>
<comment type="cofactor">
    <cofactor evidence="1 4">
        <name>thiamine diphosphate</name>
        <dbReference type="ChEBI" id="CHEBI:58937"/>
    </cofactor>
</comment>
<name>A0A421NYV6_9MOLU</name>
<dbReference type="STRING" id="69896.S284_00520"/>
<dbReference type="PANTHER" id="PTHR43380">
    <property type="entry name" value="2-OXOISOVALERATE DEHYDROGENASE SUBUNIT ALPHA, MITOCHONDRIAL"/>
    <property type="match status" value="1"/>
</dbReference>
<dbReference type="GO" id="GO:0003863">
    <property type="term" value="F:branched-chain 2-oxo acid dehydrogenase activity"/>
    <property type="evidence" value="ECO:0007669"/>
    <property type="project" value="UniProtKB-EC"/>
</dbReference>
<accession>A0A421NYV6</accession>
<proteinExistence type="inferred from homology"/>
<evidence type="ECO:0000259" key="5">
    <source>
        <dbReference type="Pfam" id="PF00676"/>
    </source>
</evidence>
<reference evidence="8" key="1">
    <citation type="submission" date="2016-11" db="EMBL/GenBank/DDBJ databases">
        <title>Genome sequence of Candidatus Phytoplasma solani strain SA-1.</title>
        <authorList>
            <person name="Haryono M."/>
            <person name="Samarzija I."/>
            <person name="Seruga Music M."/>
            <person name="Hogenhout S."/>
            <person name="Kuo C.-H."/>
        </authorList>
    </citation>
    <scope>NUCLEOTIDE SEQUENCE [LARGE SCALE GENOMIC DNA]</scope>
    <source>
        <strain evidence="8">SA-1</strain>
    </source>
</reference>
<keyword evidence="3 4" id="KW-0786">Thiamine pyrophosphate</keyword>
<organism evidence="7 8">
    <name type="scientific">Candidatus Phytoplasma solani</name>
    <dbReference type="NCBI Taxonomy" id="69896"/>
    <lineage>
        <taxon>Bacteria</taxon>
        <taxon>Bacillati</taxon>
        <taxon>Mycoplasmatota</taxon>
        <taxon>Mollicutes</taxon>
        <taxon>Acholeplasmatales</taxon>
        <taxon>Acholeplasmataceae</taxon>
        <taxon>Candidatus Phytoplasma</taxon>
        <taxon>16SrXII (Stolbur group)</taxon>
    </lineage>
</organism>
<dbReference type="InterPro" id="IPR050771">
    <property type="entry name" value="Alpha-ketoacid_DH_E1_comp"/>
</dbReference>
<feature type="domain" description="Dehydrogenase E1 component" evidence="5">
    <location>
        <begin position="10"/>
        <end position="105"/>
    </location>
</feature>
<dbReference type="SUPFAM" id="SSF52518">
    <property type="entry name" value="Thiamin diphosphate-binding fold (THDP-binding)"/>
    <property type="match status" value="1"/>
</dbReference>
<dbReference type="InterPro" id="IPR001017">
    <property type="entry name" value="DH_E1"/>
</dbReference>
<evidence type="ECO:0000313" key="8">
    <source>
        <dbReference type="Proteomes" id="UP000283896"/>
    </source>
</evidence>
<comment type="caution">
    <text evidence="7">The sequence shown here is derived from an EMBL/GenBank/DDBJ whole genome shotgun (WGS) entry which is preliminary data.</text>
</comment>
<evidence type="ECO:0000256" key="3">
    <source>
        <dbReference type="ARBA" id="ARBA00023052"/>
    </source>
</evidence>
<comment type="catalytic activity">
    <reaction evidence="4">
        <text>N(6)-[(R)-lipoyl]-L-lysyl-[protein] + 3-methyl-2-oxobutanoate + H(+) = N(6)-[(R)-S(8)-2-methylpropanoyldihydrolipoyl]-L-lysyl-[protein] + CO2</text>
        <dbReference type="Rhea" id="RHEA:13457"/>
        <dbReference type="Rhea" id="RHEA-COMP:10474"/>
        <dbReference type="Rhea" id="RHEA-COMP:10497"/>
        <dbReference type="ChEBI" id="CHEBI:11851"/>
        <dbReference type="ChEBI" id="CHEBI:15378"/>
        <dbReference type="ChEBI" id="CHEBI:16526"/>
        <dbReference type="ChEBI" id="CHEBI:83099"/>
        <dbReference type="ChEBI" id="CHEBI:83142"/>
        <dbReference type="EC" id="1.2.4.4"/>
    </reaction>
</comment>
<dbReference type="EMBL" id="MPBG01000001">
    <property type="protein sequence ID" value="RMI89189.1"/>
    <property type="molecule type" value="Genomic_DNA"/>
</dbReference>
<evidence type="ECO:0000313" key="7">
    <source>
        <dbReference type="EMBL" id="RMI89207.1"/>
    </source>
</evidence>
<dbReference type="EMBL" id="MPBG01000001">
    <property type="protein sequence ID" value="RMI89207.1"/>
    <property type="molecule type" value="Genomic_DNA"/>
</dbReference>
<dbReference type="OrthoDB" id="9766715at2"/>
<sequence>MLCFRYFFREIQVDSADVLAIYVAITEVLQRTKEGKSPTLIKNFSYRLKGHSIDDQPFIYHTQGKKYGAKKDPILRFEKYLIKKGDLNLENIKQIKEKTEKDIIFSILKSKKI</sequence>
<dbReference type="Gene3D" id="3.40.50.970">
    <property type="match status" value="1"/>
</dbReference>
<evidence type="ECO:0000256" key="4">
    <source>
        <dbReference type="RuleBase" id="RU365014"/>
    </source>
</evidence>
<keyword evidence="8" id="KW-1185">Reference proteome</keyword>
<dbReference type="RefSeq" id="WP_122225317.1">
    <property type="nucleotide sequence ID" value="NC_022588.1"/>
</dbReference>
<comment type="function">
    <text evidence="4">The branched-chain alpha-keto dehydrogenase complex catalyzes the overall conversion of alpha-keto acids to acyl-CoA and CO(2). It contains multiple copies of three enzymatic components: branched-chain alpha-keto acid decarboxylase (E1), lipoamide acyltransferase (E2) and lipoamide dehydrogenase (E3).</text>
</comment>
<dbReference type="InterPro" id="IPR029061">
    <property type="entry name" value="THDP-binding"/>
</dbReference>
<comment type="similarity">
    <text evidence="4">Belongs to the BCKDHA family.</text>
</comment>
<reference evidence="7" key="2">
    <citation type="journal article" date="2019" name="Syst. Appl. Microbiol.">
        <title>The genome of 'Candidatus Phytoplasma solani' strain SA-1 is highly dynamic and prone to adopting foreign sequences.</title>
        <authorList>
            <person name="Music M.S."/>
            <person name="Samarzija I."/>
            <person name="Hogenhout S.A."/>
            <person name="Haryono M."/>
            <person name="Cho S.T."/>
            <person name="Kuo C.H."/>
        </authorList>
    </citation>
    <scope>NUCLEOTIDE SEQUENCE</scope>
    <source>
        <strain evidence="7">SA-1</strain>
    </source>
</reference>
<protein>
    <recommendedName>
        <fullName evidence="4">2-oxoisovalerate dehydrogenase subunit alpha</fullName>
        <ecNumber evidence="4">1.2.4.4</ecNumber>
    </recommendedName>
    <alternativeName>
        <fullName evidence="4">Branched-chain alpha-keto acid dehydrogenase E1 component alpha chain</fullName>
    </alternativeName>
</protein>
<dbReference type="Pfam" id="PF00676">
    <property type="entry name" value="E1_dh"/>
    <property type="match status" value="1"/>
</dbReference>
<dbReference type="GO" id="GO:0009083">
    <property type="term" value="P:branched-chain amino acid catabolic process"/>
    <property type="evidence" value="ECO:0007669"/>
    <property type="project" value="TreeGrafter"/>
</dbReference>
<evidence type="ECO:0000256" key="1">
    <source>
        <dbReference type="ARBA" id="ARBA00001964"/>
    </source>
</evidence>
<evidence type="ECO:0000313" key="6">
    <source>
        <dbReference type="EMBL" id="RMI89189.1"/>
    </source>
</evidence>
<keyword evidence="2 4" id="KW-0560">Oxidoreductase</keyword>
<dbReference type="PANTHER" id="PTHR43380:SF1">
    <property type="entry name" value="2-OXOISOVALERATE DEHYDROGENASE SUBUNIT ALPHA, MITOCHONDRIAL"/>
    <property type="match status" value="1"/>
</dbReference>
<evidence type="ECO:0000256" key="2">
    <source>
        <dbReference type="ARBA" id="ARBA00023002"/>
    </source>
</evidence>
<dbReference type="AlphaFoldDB" id="A0A421NYV6"/>
<gene>
    <name evidence="6" type="ORF">PSSA1_v1c0690</name>
    <name evidence="7" type="ORF">PSSA1_v1c0870</name>
</gene>
<dbReference type="EC" id="1.2.4.4" evidence="4"/>